<evidence type="ECO:0000256" key="1">
    <source>
        <dbReference type="SAM" id="Phobius"/>
    </source>
</evidence>
<feature type="transmembrane region" description="Helical" evidence="1">
    <location>
        <begin position="106"/>
        <end position="126"/>
    </location>
</feature>
<proteinExistence type="predicted"/>
<comment type="caution">
    <text evidence="2">The sequence shown here is derived from an EMBL/GenBank/DDBJ whole genome shotgun (WGS) entry which is preliminary data.</text>
</comment>
<keyword evidence="1" id="KW-0812">Transmembrane</keyword>
<protein>
    <submittedName>
        <fullName evidence="2">Uncharacterized protein</fullName>
    </submittedName>
</protein>
<dbReference type="EMBL" id="NKHF01000042">
    <property type="protein sequence ID" value="PCK31944.1"/>
    <property type="molecule type" value="Genomic_DNA"/>
</dbReference>
<gene>
    <name evidence="2" type="ORF">CEX98_09810</name>
</gene>
<name>A0A2A5JR45_PSEO7</name>
<dbReference type="Proteomes" id="UP000228621">
    <property type="component" value="Unassembled WGS sequence"/>
</dbReference>
<evidence type="ECO:0000313" key="2">
    <source>
        <dbReference type="EMBL" id="PCK31944.1"/>
    </source>
</evidence>
<feature type="transmembrane region" description="Helical" evidence="1">
    <location>
        <begin position="62"/>
        <end position="86"/>
    </location>
</feature>
<sequence length="128" mass="14398">MYFIAAFGILMMCLSSMMIVSPNYWSNGIIEFSKKPYFHWFEVITRLIAGCGFVLFSKSTMYPRLTLGIGCLLIAVGIGLIITGSVRHRTFAIWSARKFKRIFRPAGFGSFIFGIFLIYISTIGVIGD</sequence>
<keyword evidence="3" id="KW-1185">Reference proteome</keyword>
<evidence type="ECO:0000313" key="3">
    <source>
        <dbReference type="Proteomes" id="UP000228621"/>
    </source>
</evidence>
<accession>A0A2A5JR45</accession>
<keyword evidence="1" id="KW-1133">Transmembrane helix</keyword>
<reference evidence="3" key="1">
    <citation type="journal article" date="2019" name="Genome Announc.">
        <title>Draft Genome Sequence of Pseudoalteromonas piscicida Strain 36Y ROTHPW, an Hypersaline Seawater Isolate from the South Coast of Sonora, Mexico.</title>
        <authorList>
            <person name="Sanchez-Diaz R."/>
            <person name="Molina-Garza Z.J."/>
            <person name="Cruz-Suarez L.E."/>
            <person name="Selvin J."/>
            <person name="Kiran G.S."/>
            <person name="Ibarra-Gamez J.C."/>
            <person name="Gomez-Gil B."/>
            <person name="Galaviz-Silva L."/>
        </authorList>
    </citation>
    <scope>NUCLEOTIDE SEQUENCE [LARGE SCALE GENOMIC DNA]</scope>
    <source>
        <strain evidence="3">36Y_RITHPW</strain>
    </source>
</reference>
<keyword evidence="1" id="KW-0472">Membrane</keyword>
<dbReference type="AlphaFoldDB" id="A0A2A5JR45"/>
<organism evidence="2 3">
    <name type="scientific">Pseudoalteromonas piscicida</name>
    <dbReference type="NCBI Taxonomy" id="43662"/>
    <lineage>
        <taxon>Bacteria</taxon>
        <taxon>Pseudomonadati</taxon>
        <taxon>Pseudomonadota</taxon>
        <taxon>Gammaproteobacteria</taxon>
        <taxon>Alteromonadales</taxon>
        <taxon>Pseudoalteromonadaceae</taxon>
        <taxon>Pseudoalteromonas</taxon>
    </lineage>
</organism>
<feature type="transmembrane region" description="Helical" evidence="1">
    <location>
        <begin position="6"/>
        <end position="25"/>
    </location>
</feature>
<feature type="transmembrane region" description="Helical" evidence="1">
    <location>
        <begin position="37"/>
        <end position="56"/>
    </location>
</feature>